<evidence type="ECO:0000313" key="4">
    <source>
        <dbReference type="EMBL" id="XBP72579.1"/>
    </source>
</evidence>
<dbReference type="InterPro" id="IPR004291">
    <property type="entry name" value="Transposase_IS66_central"/>
</dbReference>
<evidence type="ECO:0000259" key="1">
    <source>
        <dbReference type="Pfam" id="PF03050"/>
    </source>
</evidence>
<proteinExistence type="predicted"/>
<dbReference type="AlphaFoldDB" id="A0AAU7LY94"/>
<dbReference type="InterPro" id="IPR052344">
    <property type="entry name" value="Transposase-related"/>
</dbReference>
<sequence>MLRVDQLSAQDFVGLSPGAAAELAARVLAHVGEQSRQIESQAQAIGFRDAKIASITFELRRLKAWRFGAKTECMSAEQRQLFEETLAADQADLEAQLAALKAASKETGNTPEPDTRRQPKRQALPEHLKRIEHHHEPENTTCGCGEAMVRIGEDVSERLDIIPAQFFVHRHIRGKWACKCCQTLLQEPVEPHIIDKGMPTAGLVAHTTVSRFVDHIPYYRQEQINARSGVHTPRSTLASWSGQAGAALLPLYAAHREFVLSCAVVHADETPVAMLDPGAGKTKRAYVWAYARGGFDVSPGVVYEFCLGRGARYPLEFLKGWSGTLISDGYGVYDQVLKQETRIGAACFAHARRKFDELVKDNLSPVGTQALQRMAALYQIERQVKGFSAEDRQAIRQSSSKPLCEDLHAWLKLERQRVPEGGATAKAIDYSLNRWEALTTYLADGNVQIDNNHLENLIRPWAMGRRAWLFAGSELAGQRAAIIMSLVQSALCRMRHSADYADRRTMPNGLASS</sequence>
<geneLocation type="plasmid" evidence="4">
    <name>p1</name>
</geneLocation>
<evidence type="ECO:0000259" key="2">
    <source>
        <dbReference type="Pfam" id="PF13005"/>
    </source>
</evidence>
<feature type="domain" description="Transposase IS66 zinc-finger binding" evidence="2">
    <location>
        <begin position="140"/>
        <end position="181"/>
    </location>
</feature>
<organism evidence="4">
    <name type="scientific">Polaromonas hydrogenivorans</name>
    <dbReference type="NCBI Taxonomy" id="335476"/>
    <lineage>
        <taxon>Bacteria</taxon>
        <taxon>Pseudomonadati</taxon>
        <taxon>Pseudomonadota</taxon>
        <taxon>Betaproteobacteria</taxon>
        <taxon>Burkholderiales</taxon>
        <taxon>Comamonadaceae</taxon>
        <taxon>Polaromonas</taxon>
    </lineage>
</organism>
<dbReference type="Pfam" id="PF13005">
    <property type="entry name" value="zf-IS66"/>
    <property type="match status" value="1"/>
</dbReference>
<dbReference type="Pfam" id="PF03050">
    <property type="entry name" value="DDE_Tnp_IS66"/>
    <property type="match status" value="1"/>
</dbReference>
<accession>A0AAU7LY94</accession>
<protein>
    <submittedName>
        <fullName evidence="4">IS66 family transposase</fullName>
    </submittedName>
</protein>
<evidence type="ECO:0000259" key="3">
    <source>
        <dbReference type="Pfam" id="PF13007"/>
    </source>
</evidence>
<feature type="domain" description="Transposase TnpC homeodomain" evidence="3">
    <location>
        <begin position="57"/>
        <end position="132"/>
    </location>
</feature>
<dbReference type="NCBIfam" id="NF033517">
    <property type="entry name" value="transpos_IS66"/>
    <property type="match status" value="1"/>
</dbReference>
<dbReference type="EMBL" id="CP157676">
    <property type="protein sequence ID" value="XBP72579.1"/>
    <property type="molecule type" value="Genomic_DNA"/>
</dbReference>
<gene>
    <name evidence="4" type="ORF">ABLV49_21065</name>
</gene>
<feature type="domain" description="Transposase IS66 central" evidence="1">
    <location>
        <begin position="196"/>
        <end position="478"/>
    </location>
</feature>
<dbReference type="RefSeq" id="WP_349282255.1">
    <property type="nucleotide sequence ID" value="NZ_CP157676.1"/>
</dbReference>
<dbReference type="Pfam" id="PF13007">
    <property type="entry name" value="LZ_Tnp_IS66"/>
    <property type="match status" value="1"/>
</dbReference>
<keyword evidence="4" id="KW-0614">Plasmid</keyword>
<dbReference type="PANTHER" id="PTHR33678:SF1">
    <property type="entry name" value="BLL1576 PROTEIN"/>
    <property type="match status" value="1"/>
</dbReference>
<dbReference type="InterPro" id="IPR024463">
    <property type="entry name" value="Transposase_TnpC_homeodom"/>
</dbReference>
<name>A0AAU7LY94_9BURK</name>
<dbReference type="InterPro" id="IPR024474">
    <property type="entry name" value="Znf_dom_IS66"/>
</dbReference>
<reference evidence="4" key="1">
    <citation type="submission" date="2024-05" db="EMBL/GenBank/DDBJ databases">
        <authorList>
            <person name="Bunk B."/>
            <person name="Swiderski J."/>
            <person name="Sproer C."/>
            <person name="Thiel V."/>
        </authorList>
    </citation>
    <scope>NUCLEOTIDE SEQUENCE</scope>
    <source>
        <strain evidence="4">DSM 17735</strain>
        <plasmid evidence="4">p1</plasmid>
    </source>
</reference>
<dbReference type="PANTHER" id="PTHR33678">
    <property type="entry name" value="BLL1576 PROTEIN"/>
    <property type="match status" value="1"/>
</dbReference>